<sequence length="186" mass="20583">MDKVYLAYRESLLKAAPRMMEELGIDTGEDFLGMGVFRKDVDLSNEEKQYLLSVERGDVPSTRQYLAQAKATGMNLNCLDPLGRTALLVAIENENIEMIELLLSHGVEVGDALLHAINEENVEAVEMLLNHEIITKGEQQAPSQSKFKGSVGGTVDSESALRPARTFCRGFEPCHRRLGLTESMKA</sequence>
<accession>A0AAV4CDX8</accession>
<reference evidence="5 6" key="1">
    <citation type="journal article" date="2021" name="Elife">
        <title>Chloroplast acquisition without the gene transfer in kleptoplastic sea slugs, Plakobranchus ocellatus.</title>
        <authorList>
            <person name="Maeda T."/>
            <person name="Takahashi S."/>
            <person name="Yoshida T."/>
            <person name="Shimamura S."/>
            <person name="Takaki Y."/>
            <person name="Nagai Y."/>
            <person name="Toyoda A."/>
            <person name="Suzuki Y."/>
            <person name="Arimoto A."/>
            <person name="Ishii H."/>
            <person name="Satoh N."/>
            <person name="Nishiyama T."/>
            <person name="Hasebe M."/>
            <person name="Maruyama T."/>
            <person name="Minagawa J."/>
            <person name="Obokata J."/>
            <person name="Shigenobu S."/>
        </authorList>
    </citation>
    <scope>NUCLEOTIDE SEQUENCE [LARGE SCALE GENOMIC DNA]</scope>
</reference>
<dbReference type="SUPFAM" id="SSF48403">
    <property type="entry name" value="Ankyrin repeat"/>
    <property type="match status" value="1"/>
</dbReference>
<keyword evidence="5" id="KW-0675">Receptor</keyword>
<organism evidence="5 6">
    <name type="scientific">Plakobranchus ocellatus</name>
    <dbReference type="NCBI Taxonomy" id="259542"/>
    <lineage>
        <taxon>Eukaryota</taxon>
        <taxon>Metazoa</taxon>
        <taxon>Spiralia</taxon>
        <taxon>Lophotrochozoa</taxon>
        <taxon>Mollusca</taxon>
        <taxon>Gastropoda</taxon>
        <taxon>Heterobranchia</taxon>
        <taxon>Euthyneura</taxon>
        <taxon>Panpulmonata</taxon>
        <taxon>Sacoglossa</taxon>
        <taxon>Placobranchoidea</taxon>
        <taxon>Plakobranchidae</taxon>
        <taxon>Plakobranchus</taxon>
    </lineage>
</organism>
<dbReference type="InterPro" id="IPR036770">
    <property type="entry name" value="Ankyrin_rpt-contain_sf"/>
</dbReference>
<dbReference type="InterPro" id="IPR002153">
    <property type="entry name" value="TRPC_channel"/>
</dbReference>
<keyword evidence="3" id="KW-0407">Ion channel</keyword>
<proteinExistence type="predicted"/>
<dbReference type="EMBL" id="BLXT01006265">
    <property type="protein sequence ID" value="GFO30844.1"/>
    <property type="molecule type" value="Genomic_DNA"/>
</dbReference>
<dbReference type="GO" id="GO:0034703">
    <property type="term" value="C:cation channel complex"/>
    <property type="evidence" value="ECO:0007669"/>
    <property type="project" value="TreeGrafter"/>
</dbReference>
<evidence type="ECO:0000256" key="3">
    <source>
        <dbReference type="ARBA" id="ARBA00023303"/>
    </source>
</evidence>
<dbReference type="PROSITE" id="PS50297">
    <property type="entry name" value="ANK_REP_REGION"/>
    <property type="match status" value="1"/>
</dbReference>
<evidence type="ECO:0000313" key="5">
    <source>
        <dbReference type="EMBL" id="GFO30844.1"/>
    </source>
</evidence>
<evidence type="ECO:0000256" key="2">
    <source>
        <dbReference type="ARBA" id="ARBA00023065"/>
    </source>
</evidence>
<feature type="repeat" description="ANK" evidence="4">
    <location>
        <begin position="82"/>
        <end position="109"/>
    </location>
</feature>
<dbReference type="PANTHER" id="PTHR10117:SF54">
    <property type="entry name" value="TRANSIENT RECEPTOR POTENTIAL-GAMMA PROTEIN"/>
    <property type="match status" value="1"/>
</dbReference>
<keyword evidence="2" id="KW-0406">Ion transport</keyword>
<dbReference type="GO" id="GO:0005886">
    <property type="term" value="C:plasma membrane"/>
    <property type="evidence" value="ECO:0007669"/>
    <property type="project" value="TreeGrafter"/>
</dbReference>
<evidence type="ECO:0000256" key="1">
    <source>
        <dbReference type="ARBA" id="ARBA00022448"/>
    </source>
</evidence>
<name>A0AAV4CDX8_9GAST</name>
<dbReference type="GO" id="GO:0051480">
    <property type="term" value="P:regulation of cytosolic calcium ion concentration"/>
    <property type="evidence" value="ECO:0007669"/>
    <property type="project" value="TreeGrafter"/>
</dbReference>
<keyword evidence="4" id="KW-0040">ANK repeat</keyword>
<comment type="caution">
    <text evidence="5">The sequence shown here is derived from an EMBL/GenBank/DDBJ whole genome shotgun (WGS) entry which is preliminary data.</text>
</comment>
<dbReference type="PROSITE" id="PS50088">
    <property type="entry name" value="ANK_REPEAT"/>
    <property type="match status" value="1"/>
</dbReference>
<evidence type="ECO:0000256" key="4">
    <source>
        <dbReference type="PROSITE-ProRule" id="PRU00023"/>
    </source>
</evidence>
<protein>
    <submittedName>
        <fullName evidence="5">Short transient receptor potential channel 4</fullName>
    </submittedName>
</protein>
<dbReference type="Pfam" id="PF12796">
    <property type="entry name" value="Ank_2"/>
    <property type="match status" value="1"/>
</dbReference>
<dbReference type="InterPro" id="IPR002110">
    <property type="entry name" value="Ankyrin_rpt"/>
</dbReference>
<dbReference type="SMART" id="SM00248">
    <property type="entry name" value="ANK"/>
    <property type="match status" value="1"/>
</dbReference>
<keyword evidence="1" id="KW-0813">Transport</keyword>
<gene>
    <name evidence="5" type="ORF">PoB_005734900</name>
</gene>
<dbReference type="PANTHER" id="PTHR10117">
    <property type="entry name" value="TRANSIENT RECEPTOR POTENTIAL CHANNEL"/>
    <property type="match status" value="1"/>
</dbReference>
<dbReference type="Proteomes" id="UP000735302">
    <property type="component" value="Unassembled WGS sequence"/>
</dbReference>
<evidence type="ECO:0000313" key="6">
    <source>
        <dbReference type="Proteomes" id="UP000735302"/>
    </source>
</evidence>
<dbReference type="GO" id="GO:0015279">
    <property type="term" value="F:store-operated calcium channel activity"/>
    <property type="evidence" value="ECO:0007669"/>
    <property type="project" value="TreeGrafter"/>
</dbReference>
<dbReference type="GO" id="GO:0070679">
    <property type="term" value="F:inositol 1,4,5 trisphosphate binding"/>
    <property type="evidence" value="ECO:0007669"/>
    <property type="project" value="TreeGrafter"/>
</dbReference>
<keyword evidence="6" id="KW-1185">Reference proteome</keyword>
<dbReference type="AlphaFoldDB" id="A0AAV4CDX8"/>
<dbReference type="Gene3D" id="1.25.40.20">
    <property type="entry name" value="Ankyrin repeat-containing domain"/>
    <property type="match status" value="1"/>
</dbReference>